<keyword evidence="2" id="KW-1185">Reference proteome</keyword>
<evidence type="ECO:0000313" key="1">
    <source>
        <dbReference type="EMBL" id="MET3752118.1"/>
    </source>
</evidence>
<name>A0ABV2M6N0_9FIRM</name>
<protein>
    <submittedName>
        <fullName evidence="1">Chloramphenicol O-acetyltransferase type A</fullName>
        <ecNumber evidence="1">2.3.1.28</ecNumber>
    </submittedName>
</protein>
<dbReference type="Pfam" id="PF00302">
    <property type="entry name" value="CAT"/>
    <property type="match status" value="1"/>
</dbReference>
<dbReference type="PIRSF" id="PIRSF000440">
    <property type="entry name" value="CAT"/>
    <property type="match status" value="1"/>
</dbReference>
<dbReference type="PANTHER" id="PTHR38474">
    <property type="entry name" value="SLR0299 PROTEIN"/>
    <property type="match status" value="1"/>
</dbReference>
<dbReference type="GO" id="GO:0008811">
    <property type="term" value="F:chloramphenicol O-acetyltransferase activity"/>
    <property type="evidence" value="ECO:0007669"/>
    <property type="project" value="UniProtKB-EC"/>
</dbReference>
<dbReference type="SMART" id="SM01059">
    <property type="entry name" value="CAT"/>
    <property type="match status" value="1"/>
</dbReference>
<keyword evidence="1" id="KW-0808">Transferase</keyword>
<dbReference type="InterPro" id="IPR001707">
    <property type="entry name" value="Cmp_AcTrfase"/>
</dbReference>
<dbReference type="SUPFAM" id="SSF52777">
    <property type="entry name" value="CoA-dependent acyltransferases"/>
    <property type="match status" value="1"/>
</dbReference>
<comment type="caution">
    <text evidence="1">The sequence shown here is derived from an EMBL/GenBank/DDBJ whole genome shotgun (WGS) entry which is preliminary data.</text>
</comment>
<dbReference type="Gene3D" id="3.30.559.10">
    <property type="entry name" value="Chloramphenicol acetyltransferase-like domain"/>
    <property type="match status" value="1"/>
</dbReference>
<dbReference type="EMBL" id="JBEPMJ010000037">
    <property type="protein sequence ID" value="MET3752118.1"/>
    <property type="molecule type" value="Genomic_DNA"/>
</dbReference>
<keyword evidence="1" id="KW-0012">Acyltransferase</keyword>
<organism evidence="1 2">
    <name type="scientific">Blautia caecimuris</name>
    <dbReference type="NCBI Taxonomy" id="1796615"/>
    <lineage>
        <taxon>Bacteria</taxon>
        <taxon>Bacillati</taxon>
        <taxon>Bacillota</taxon>
        <taxon>Clostridia</taxon>
        <taxon>Lachnospirales</taxon>
        <taxon>Lachnospiraceae</taxon>
        <taxon>Blautia</taxon>
    </lineage>
</organism>
<sequence>MEMSYTKIDLNEWSRGKLFKSYIENMRIVMSLTVEIDVTNLIEFSKRNNLKFYPSMIWIVSKVVNTHDEFKYSWNDTGDLIKWNFISPSYTEFHKEDENFTKLVTEFSDDIFEFSERFMVDKEKHESDRAFVENQPLNFFDVSCLPWVKYSHFDVHVFDEGKFLAPVITWGKYEMSHGRYMMPLTMNIHHAVADGFHLCRFFNEVQELINTLEGGNKDVLD</sequence>
<dbReference type="InterPro" id="IPR023213">
    <property type="entry name" value="CAT-like_dom_sf"/>
</dbReference>
<evidence type="ECO:0000313" key="2">
    <source>
        <dbReference type="Proteomes" id="UP001549106"/>
    </source>
</evidence>
<dbReference type="PANTHER" id="PTHR38474:SF2">
    <property type="entry name" value="CHLORAMPHENICOL ACETYLTRANSFERASE"/>
    <property type="match status" value="1"/>
</dbReference>
<dbReference type="EC" id="2.3.1.28" evidence="1"/>
<dbReference type="RefSeq" id="WP_257465507.1">
    <property type="nucleotide sequence ID" value="NZ_JANJZT010000036.1"/>
</dbReference>
<accession>A0ABV2M6N0</accession>
<dbReference type="Proteomes" id="UP001549106">
    <property type="component" value="Unassembled WGS sequence"/>
</dbReference>
<proteinExistence type="predicted"/>
<reference evidence="1 2" key="1">
    <citation type="submission" date="2024-06" db="EMBL/GenBank/DDBJ databases">
        <title>Genomic Encyclopedia of Type Strains, Phase IV (KMG-IV): sequencing the most valuable type-strain genomes for metagenomic binning, comparative biology and taxonomic classification.</title>
        <authorList>
            <person name="Goeker M."/>
        </authorList>
    </citation>
    <scope>NUCLEOTIDE SEQUENCE [LARGE SCALE GENOMIC DNA]</scope>
    <source>
        <strain evidence="1 2">DSM 29492</strain>
    </source>
</reference>
<gene>
    <name evidence="1" type="ORF">ABID24_003380</name>
</gene>